<feature type="transmembrane region" description="Helical" evidence="11">
    <location>
        <begin position="171"/>
        <end position="197"/>
    </location>
</feature>
<dbReference type="Proteomes" id="UP000265341">
    <property type="component" value="Unassembled WGS sequence"/>
</dbReference>
<evidence type="ECO:0000259" key="12">
    <source>
        <dbReference type="PROSITE" id="PS50109"/>
    </source>
</evidence>
<dbReference type="PANTHER" id="PTHR45436">
    <property type="entry name" value="SENSOR HISTIDINE KINASE YKOH"/>
    <property type="match status" value="1"/>
</dbReference>
<feature type="domain" description="Histidine kinase" evidence="12">
    <location>
        <begin position="258"/>
        <end position="472"/>
    </location>
</feature>
<dbReference type="PROSITE" id="PS50885">
    <property type="entry name" value="HAMP"/>
    <property type="match status" value="1"/>
</dbReference>
<dbReference type="FunFam" id="3.30.565.10:FF:000006">
    <property type="entry name" value="Sensor histidine kinase WalK"/>
    <property type="match status" value="1"/>
</dbReference>
<dbReference type="SMART" id="SM00387">
    <property type="entry name" value="HATPase_c"/>
    <property type="match status" value="1"/>
</dbReference>
<dbReference type="PANTHER" id="PTHR45436:SF5">
    <property type="entry name" value="SENSOR HISTIDINE KINASE TRCS"/>
    <property type="match status" value="1"/>
</dbReference>
<dbReference type="InterPro" id="IPR050428">
    <property type="entry name" value="TCS_sensor_his_kinase"/>
</dbReference>
<dbReference type="SMART" id="SM00388">
    <property type="entry name" value="HisKA"/>
    <property type="match status" value="1"/>
</dbReference>
<dbReference type="PROSITE" id="PS50109">
    <property type="entry name" value="HIS_KIN"/>
    <property type="match status" value="1"/>
</dbReference>
<dbReference type="EMBL" id="QWLA01000006">
    <property type="protein sequence ID" value="RIH88980.1"/>
    <property type="molecule type" value="Genomic_DNA"/>
</dbReference>
<protein>
    <recommendedName>
        <fullName evidence="3">histidine kinase</fullName>
        <ecNumber evidence="3">2.7.13.3</ecNumber>
    </recommendedName>
</protein>
<evidence type="ECO:0000256" key="3">
    <source>
        <dbReference type="ARBA" id="ARBA00012438"/>
    </source>
</evidence>
<dbReference type="InterPro" id="IPR005467">
    <property type="entry name" value="His_kinase_dom"/>
</dbReference>
<evidence type="ECO:0000256" key="8">
    <source>
        <dbReference type="ARBA" id="ARBA00022989"/>
    </source>
</evidence>
<keyword evidence="15" id="KW-1185">Reference proteome</keyword>
<dbReference type="InterPro" id="IPR036097">
    <property type="entry name" value="HisK_dim/P_sf"/>
</dbReference>
<comment type="subcellular location">
    <subcellularLocation>
        <location evidence="2">Membrane</location>
    </subcellularLocation>
</comment>
<reference evidence="14 15" key="1">
    <citation type="submission" date="2018-08" db="EMBL/GenBank/DDBJ databases">
        <title>Meiothermus roseus NBRC 110900 genome sequencing project.</title>
        <authorList>
            <person name="Da Costa M.S."/>
            <person name="Albuquerque L."/>
            <person name="Raposo P."/>
            <person name="Froufe H.J.C."/>
            <person name="Barroso C.S."/>
            <person name="Egas C."/>
        </authorList>
    </citation>
    <scope>NUCLEOTIDE SEQUENCE [LARGE SCALE GENOMIC DNA]</scope>
    <source>
        <strain evidence="14 15">NBRC 110900</strain>
    </source>
</reference>
<keyword evidence="4" id="KW-0597">Phosphoprotein</keyword>
<gene>
    <name evidence="14" type="primary">arlS</name>
    <name evidence="14" type="ORF">Mrose_00587</name>
</gene>
<dbReference type="InterPro" id="IPR036890">
    <property type="entry name" value="HATPase_C_sf"/>
</dbReference>
<keyword evidence="5 14" id="KW-0808">Transferase</keyword>
<comment type="caution">
    <text evidence="14">The sequence shown here is derived from an EMBL/GenBank/DDBJ whole genome shotgun (WGS) entry which is preliminary data.</text>
</comment>
<evidence type="ECO:0000256" key="5">
    <source>
        <dbReference type="ARBA" id="ARBA00022679"/>
    </source>
</evidence>
<evidence type="ECO:0000256" key="11">
    <source>
        <dbReference type="SAM" id="Phobius"/>
    </source>
</evidence>
<name>A0A399EZ57_9DEIN</name>
<accession>A0A399EZ57</accession>
<evidence type="ECO:0000259" key="13">
    <source>
        <dbReference type="PROSITE" id="PS50885"/>
    </source>
</evidence>
<dbReference type="Gene3D" id="6.10.340.10">
    <property type="match status" value="1"/>
</dbReference>
<evidence type="ECO:0000256" key="9">
    <source>
        <dbReference type="ARBA" id="ARBA00023012"/>
    </source>
</evidence>
<dbReference type="GO" id="GO:0005886">
    <property type="term" value="C:plasma membrane"/>
    <property type="evidence" value="ECO:0007669"/>
    <property type="project" value="TreeGrafter"/>
</dbReference>
<sequence length="481" mass="53126">MSIRLRLALWYGGTTALIVALVALLGWVAYVRGQYRLLDQVLLLSANHVAAGWRVAGNSYVLEADLSELEVAFRLYGPDGQLKRTSRQVPPLPLTDPIRALAQPPAPRHLWDVLPWWEEPSVTPAGAAFGLIEGEDMRWRTLVQSLEREGEVLGYLEALTPLGSLDRSVRWLGLLLVALIVLSVLGVLGLSLALAAIGLRPIDQLNRAAQQIARSRDLSRRVESRAGGDELSRLAETFNQMLCSLQEADSAQKRFVADASHELRAPLAAIQGNLELLRRYPHMPAAEREKTLQMAEHEAVRLSRLVNDLLTLARSDAGLPLREALVDFKAVAQEALTEACYLLKGQRLEAQALEEAWVLGERDHLKQLVLILLDNAIQYTPEGGVVRLALQAQQDRARLTVSDTGIGIPAKDLPYIFERFYRADPARSRNKGGSGLGLSIARWIVERHRGEVEVDSLVGKGTTVVVRLPLQPRPQPARPPT</sequence>
<dbReference type="InterPro" id="IPR004358">
    <property type="entry name" value="Sig_transdc_His_kin-like_C"/>
</dbReference>
<dbReference type="RefSeq" id="WP_119275936.1">
    <property type="nucleotide sequence ID" value="NZ_QWLA01000006.1"/>
</dbReference>
<dbReference type="CDD" id="cd00082">
    <property type="entry name" value="HisKA"/>
    <property type="match status" value="1"/>
</dbReference>
<dbReference type="Gene3D" id="1.10.287.130">
    <property type="match status" value="1"/>
</dbReference>
<dbReference type="Gene3D" id="3.30.565.10">
    <property type="entry name" value="Histidine kinase-like ATPase, C-terminal domain"/>
    <property type="match status" value="1"/>
</dbReference>
<dbReference type="SUPFAM" id="SSF47384">
    <property type="entry name" value="Homodimeric domain of signal transducing histidine kinase"/>
    <property type="match status" value="1"/>
</dbReference>
<keyword evidence="7 14" id="KW-0418">Kinase</keyword>
<dbReference type="PRINTS" id="PR00344">
    <property type="entry name" value="BCTRLSENSOR"/>
</dbReference>
<organism evidence="14 15">
    <name type="scientific">Calidithermus roseus</name>
    <dbReference type="NCBI Taxonomy" id="1644118"/>
    <lineage>
        <taxon>Bacteria</taxon>
        <taxon>Thermotogati</taxon>
        <taxon>Deinococcota</taxon>
        <taxon>Deinococci</taxon>
        <taxon>Thermales</taxon>
        <taxon>Thermaceae</taxon>
        <taxon>Calidithermus</taxon>
    </lineage>
</organism>
<evidence type="ECO:0000256" key="6">
    <source>
        <dbReference type="ARBA" id="ARBA00022692"/>
    </source>
</evidence>
<evidence type="ECO:0000256" key="4">
    <source>
        <dbReference type="ARBA" id="ARBA00022553"/>
    </source>
</evidence>
<evidence type="ECO:0000256" key="10">
    <source>
        <dbReference type="ARBA" id="ARBA00023136"/>
    </source>
</evidence>
<dbReference type="InterPro" id="IPR003660">
    <property type="entry name" value="HAMP_dom"/>
</dbReference>
<dbReference type="Pfam" id="PF02518">
    <property type="entry name" value="HATPase_c"/>
    <property type="match status" value="1"/>
</dbReference>
<dbReference type="OrthoDB" id="112712at2"/>
<dbReference type="Pfam" id="PF00672">
    <property type="entry name" value="HAMP"/>
    <property type="match status" value="1"/>
</dbReference>
<keyword evidence="6 11" id="KW-0812">Transmembrane</keyword>
<evidence type="ECO:0000256" key="2">
    <source>
        <dbReference type="ARBA" id="ARBA00004370"/>
    </source>
</evidence>
<dbReference type="AlphaFoldDB" id="A0A399EZ57"/>
<keyword evidence="8 11" id="KW-1133">Transmembrane helix</keyword>
<dbReference type="InterPro" id="IPR003661">
    <property type="entry name" value="HisK_dim/P_dom"/>
</dbReference>
<evidence type="ECO:0000256" key="1">
    <source>
        <dbReference type="ARBA" id="ARBA00000085"/>
    </source>
</evidence>
<dbReference type="SUPFAM" id="SSF55874">
    <property type="entry name" value="ATPase domain of HSP90 chaperone/DNA topoisomerase II/histidine kinase"/>
    <property type="match status" value="1"/>
</dbReference>
<dbReference type="FunFam" id="1.10.287.130:FF:000001">
    <property type="entry name" value="Two-component sensor histidine kinase"/>
    <property type="match status" value="1"/>
</dbReference>
<dbReference type="SUPFAM" id="SSF158472">
    <property type="entry name" value="HAMP domain-like"/>
    <property type="match status" value="1"/>
</dbReference>
<comment type="catalytic activity">
    <reaction evidence="1">
        <text>ATP + protein L-histidine = ADP + protein N-phospho-L-histidine.</text>
        <dbReference type="EC" id="2.7.13.3"/>
    </reaction>
</comment>
<feature type="transmembrane region" description="Helical" evidence="11">
    <location>
        <begin position="7"/>
        <end position="30"/>
    </location>
</feature>
<dbReference type="InterPro" id="IPR003594">
    <property type="entry name" value="HATPase_dom"/>
</dbReference>
<keyword evidence="9" id="KW-0902">Two-component regulatory system</keyword>
<keyword evidence="10 11" id="KW-0472">Membrane</keyword>
<dbReference type="Pfam" id="PF00512">
    <property type="entry name" value="HisKA"/>
    <property type="match status" value="1"/>
</dbReference>
<evidence type="ECO:0000313" key="14">
    <source>
        <dbReference type="EMBL" id="RIH88980.1"/>
    </source>
</evidence>
<dbReference type="SMART" id="SM00304">
    <property type="entry name" value="HAMP"/>
    <property type="match status" value="1"/>
</dbReference>
<dbReference type="GO" id="GO:0000155">
    <property type="term" value="F:phosphorelay sensor kinase activity"/>
    <property type="evidence" value="ECO:0007669"/>
    <property type="project" value="InterPro"/>
</dbReference>
<evidence type="ECO:0000256" key="7">
    <source>
        <dbReference type="ARBA" id="ARBA00022777"/>
    </source>
</evidence>
<dbReference type="CDD" id="cd00075">
    <property type="entry name" value="HATPase"/>
    <property type="match status" value="1"/>
</dbReference>
<proteinExistence type="predicted"/>
<feature type="domain" description="HAMP" evidence="13">
    <location>
        <begin position="196"/>
        <end position="250"/>
    </location>
</feature>
<dbReference type="EC" id="2.7.13.3" evidence="3"/>
<evidence type="ECO:0000313" key="15">
    <source>
        <dbReference type="Proteomes" id="UP000265341"/>
    </source>
</evidence>
<dbReference type="CDD" id="cd06225">
    <property type="entry name" value="HAMP"/>
    <property type="match status" value="1"/>
</dbReference>